<name>A0A7Z8NPD1_9CELL</name>
<dbReference type="EMBL" id="SZYE01000070">
    <property type="protein sequence ID" value="TKR23645.1"/>
    <property type="molecule type" value="Genomic_DNA"/>
</dbReference>
<dbReference type="GO" id="GO:0000287">
    <property type="term" value="F:magnesium ion binding"/>
    <property type="evidence" value="ECO:0007669"/>
    <property type="project" value="TreeGrafter"/>
</dbReference>
<dbReference type="RefSeq" id="WP_154729576.1">
    <property type="nucleotide sequence ID" value="NZ_SZYE01000070.1"/>
</dbReference>
<dbReference type="Pfam" id="PF08282">
    <property type="entry name" value="Hydrolase_3"/>
    <property type="match status" value="1"/>
</dbReference>
<evidence type="ECO:0000313" key="1">
    <source>
        <dbReference type="EMBL" id="TKR23645.1"/>
    </source>
</evidence>
<evidence type="ECO:0000313" key="2">
    <source>
        <dbReference type="Proteomes" id="UP000308121"/>
    </source>
</evidence>
<comment type="caution">
    <text evidence="1">The sequence shown here is derived from an EMBL/GenBank/DDBJ whole genome shotgun (WGS) entry which is preliminary data.</text>
</comment>
<protein>
    <submittedName>
        <fullName evidence="1">HAD family phosphatase</fullName>
    </submittedName>
</protein>
<dbReference type="OrthoDB" id="3180855at2"/>
<accession>A0A7Z8NPD1</accession>
<proteinExistence type="predicted"/>
<dbReference type="SUPFAM" id="SSF56784">
    <property type="entry name" value="HAD-like"/>
    <property type="match status" value="1"/>
</dbReference>
<gene>
    <name evidence="1" type="ORF">FA014_10180</name>
</gene>
<dbReference type="PANTHER" id="PTHR10000">
    <property type="entry name" value="PHOSPHOSERINE PHOSPHATASE"/>
    <property type="match status" value="1"/>
</dbReference>
<reference evidence="1 2" key="1">
    <citation type="submission" date="2019-05" db="EMBL/GenBank/DDBJ databases">
        <title>Genome sequence of Cellulomonas hominis strain CS1.</title>
        <authorList>
            <person name="Belmont J."/>
            <person name="Maclea K.S."/>
        </authorList>
    </citation>
    <scope>NUCLEOTIDE SEQUENCE [LARGE SCALE GENOMIC DNA]</scope>
    <source>
        <strain evidence="1 2">CS1</strain>
    </source>
</reference>
<dbReference type="InterPro" id="IPR023214">
    <property type="entry name" value="HAD_sf"/>
</dbReference>
<dbReference type="Proteomes" id="UP000308121">
    <property type="component" value="Unassembled WGS sequence"/>
</dbReference>
<dbReference type="AlphaFoldDB" id="A0A7Z8NPD1"/>
<dbReference type="GO" id="GO:0016791">
    <property type="term" value="F:phosphatase activity"/>
    <property type="evidence" value="ECO:0007669"/>
    <property type="project" value="TreeGrafter"/>
</dbReference>
<dbReference type="Gene3D" id="3.40.50.1000">
    <property type="entry name" value="HAD superfamily/HAD-like"/>
    <property type="match status" value="1"/>
</dbReference>
<sequence length="282" mass="29421">MTAAPSAPRIVFLDVDGTYAHHGQVPPAHEQVVREARARGHRVLLCTGRPTSMLPEQIRAAGFDGIVASAGGYVEVDGVVLRDQRFPADLAARAIEVLDRHDAAYLLEAPDALYGRPGVDRRLGELLGGHFGRDDGGTDGAASPLEILRALRTPDDLGACSFAKITYFGAAIPWPELGAELGDRLGILPSSIAAMGDAAGEIYLLGVHKALGVEAVIEHLGVAREDVIAFGDGLNDLEMLEHAGTGVAIEGADPRLLAVADLVVPGPQVAGLVEGFARVGLV</sequence>
<dbReference type="Gene3D" id="3.30.1240.10">
    <property type="match status" value="1"/>
</dbReference>
<organism evidence="1 2">
    <name type="scientific">Cellulomonas hominis</name>
    <dbReference type="NCBI Taxonomy" id="156981"/>
    <lineage>
        <taxon>Bacteria</taxon>
        <taxon>Bacillati</taxon>
        <taxon>Actinomycetota</taxon>
        <taxon>Actinomycetes</taxon>
        <taxon>Micrococcales</taxon>
        <taxon>Cellulomonadaceae</taxon>
        <taxon>Cellulomonas</taxon>
    </lineage>
</organism>
<dbReference type="GO" id="GO:0005829">
    <property type="term" value="C:cytosol"/>
    <property type="evidence" value="ECO:0007669"/>
    <property type="project" value="TreeGrafter"/>
</dbReference>
<dbReference type="InterPro" id="IPR036412">
    <property type="entry name" value="HAD-like_sf"/>
</dbReference>
<dbReference type="PANTHER" id="PTHR10000:SF8">
    <property type="entry name" value="HAD SUPERFAMILY HYDROLASE-LIKE, TYPE 3"/>
    <property type="match status" value="1"/>
</dbReference>